<sequence>MHTKDGIMTLIKK</sequence>
<protein>
    <submittedName>
        <fullName evidence="1">Uncharacterized protein</fullName>
    </submittedName>
</protein>
<organism evidence="1">
    <name type="scientific">Anguilla anguilla</name>
    <name type="common">European freshwater eel</name>
    <name type="synonym">Muraena anguilla</name>
    <dbReference type="NCBI Taxonomy" id="7936"/>
    <lineage>
        <taxon>Eukaryota</taxon>
        <taxon>Metazoa</taxon>
        <taxon>Chordata</taxon>
        <taxon>Craniata</taxon>
        <taxon>Vertebrata</taxon>
        <taxon>Euteleostomi</taxon>
        <taxon>Actinopterygii</taxon>
        <taxon>Neopterygii</taxon>
        <taxon>Teleostei</taxon>
        <taxon>Anguilliformes</taxon>
        <taxon>Anguillidae</taxon>
        <taxon>Anguilla</taxon>
    </lineage>
</organism>
<proteinExistence type="predicted"/>
<name>A0A0E9TPS9_ANGAN</name>
<evidence type="ECO:0000313" key="1">
    <source>
        <dbReference type="EMBL" id="JAH54870.1"/>
    </source>
</evidence>
<reference evidence="1" key="1">
    <citation type="submission" date="2014-11" db="EMBL/GenBank/DDBJ databases">
        <authorList>
            <person name="Amaro Gonzalez C."/>
        </authorList>
    </citation>
    <scope>NUCLEOTIDE SEQUENCE</scope>
</reference>
<accession>A0A0E9TPS9</accession>
<dbReference type="EMBL" id="GBXM01053707">
    <property type="protein sequence ID" value="JAH54870.1"/>
    <property type="molecule type" value="Transcribed_RNA"/>
</dbReference>
<reference evidence="1" key="2">
    <citation type="journal article" date="2015" name="Fish Shellfish Immunol.">
        <title>Early steps in the European eel (Anguilla anguilla)-Vibrio vulnificus interaction in the gills: Role of the RtxA13 toxin.</title>
        <authorList>
            <person name="Callol A."/>
            <person name="Pajuelo D."/>
            <person name="Ebbesson L."/>
            <person name="Teles M."/>
            <person name="MacKenzie S."/>
            <person name="Amaro C."/>
        </authorList>
    </citation>
    <scope>NUCLEOTIDE SEQUENCE</scope>
</reference>